<accession>A0A1I0QVD0</accession>
<organism evidence="1 2">
    <name type="scientific">[Clostridium] fimetarium</name>
    <dbReference type="NCBI Taxonomy" id="99656"/>
    <lineage>
        <taxon>Bacteria</taxon>
        <taxon>Bacillati</taxon>
        <taxon>Bacillota</taxon>
        <taxon>Clostridia</taxon>
        <taxon>Lachnospirales</taxon>
        <taxon>Lachnospiraceae</taxon>
    </lineage>
</organism>
<keyword evidence="2" id="KW-1185">Reference proteome</keyword>
<proteinExistence type="predicted"/>
<protein>
    <recommendedName>
        <fullName evidence="3">PIN domain-containing protein</fullName>
    </recommendedName>
</protein>
<gene>
    <name evidence="1" type="ORF">SAMN05421659_109142</name>
</gene>
<sequence length="193" mass="22296">MKYLVDTNVFLHTIDSNIYGVAKKCSDLNNNVCITQTIMDELTPGYYIVKSDASTAEIEICVRNCTKNGVFKVIELIDISEIDGAKIILKSIRDRFYSWMYNFDYLQLLLQRGEITQKEISSKCFKNKDLGECELLSIAKASHGEYVIITNDRGHVYCHPYQNIFEAYEEDNDVVIYSGNKWIKDIIKFIDEI</sequence>
<dbReference type="RefSeq" id="WP_092454508.1">
    <property type="nucleotide sequence ID" value="NZ_FOJI01000009.1"/>
</dbReference>
<dbReference type="AlphaFoldDB" id="A0A1I0QVD0"/>
<name>A0A1I0QVD0_9FIRM</name>
<dbReference type="OrthoDB" id="2057907at2"/>
<evidence type="ECO:0000313" key="2">
    <source>
        <dbReference type="Proteomes" id="UP000199701"/>
    </source>
</evidence>
<evidence type="ECO:0000313" key="1">
    <source>
        <dbReference type="EMBL" id="SEW31369.1"/>
    </source>
</evidence>
<reference evidence="1 2" key="1">
    <citation type="submission" date="2016-10" db="EMBL/GenBank/DDBJ databases">
        <authorList>
            <person name="de Groot N.N."/>
        </authorList>
    </citation>
    <scope>NUCLEOTIDE SEQUENCE [LARGE SCALE GENOMIC DNA]</scope>
    <source>
        <strain evidence="1 2">DSM 9179</strain>
    </source>
</reference>
<dbReference type="SUPFAM" id="SSF88723">
    <property type="entry name" value="PIN domain-like"/>
    <property type="match status" value="1"/>
</dbReference>
<evidence type="ECO:0008006" key="3">
    <source>
        <dbReference type="Google" id="ProtNLM"/>
    </source>
</evidence>
<dbReference type="EMBL" id="FOJI01000009">
    <property type="protein sequence ID" value="SEW31369.1"/>
    <property type="molecule type" value="Genomic_DNA"/>
</dbReference>
<dbReference type="InterPro" id="IPR029060">
    <property type="entry name" value="PIN-like_dom_sf"/>
</dbReference>
<dbReference type="Proteomes" id="UP000199701">
    <property type="component" value="Unassembled WGS sequence"/>
</dbReference>
<dbReference type="STRING" id="99656.SAMN05421659_109142"/>